<evidence type="ECO:0000259" key="23">
    <source>
        <dbReference type="PROSITE" id="PS50112"/>
    </source>
</evidence>
<evidence type="ECO:0000256" key="4">
    <source>
        <dbReference type="ARBA" id="ARBA00022475"/>
    </source>
</evidence>
<keyword evidence="5 19" id="KW-0597">Phosphoprotein</keyword>
<keyword evidence="26" id="KW-1185">Reference proteome</keyword>
<evidence type="ECO:0000256" key="19">
    <source>
        <dbReference type="PROSITE-ProRule" id="PRU00169"/>
    </source>
</evidence>
<gene>
    <name evidence="25" type="ORF">HHL15_20280</name>
</gene>
<dbReference type="GO" id="GO:0005524">
    <property type="term" value="F:ATP binding"/>
    <property type="evidence" value="ECO:0007669"/>
    <property type="project" value="UniProtKB-KW"/>
</dbReference>
<dbReference type="EMBL" id="JABBGA010000022">
    <property type="protein sequence ID" value="NML28100.1"/>
    <property type="molecule type" value="Genomic_DNA"/>
</dbReference>
<dbReference type="NCBIfam" id="TIGR00229">
    <property type="entry name" value="sensory_box"/>
    <property type="match status" value="1"/>
</dbReference>
<evidence type="ECO:0000256" key="2">
    <source>
        <dbReference type="ARBA" id="ARBA00004651"/>
    </source>
</evidence>
<dbReference type="Pfam" id="PF01627">
    <property type="entry name" value="Hpt"/>
    <property type="match status" value="1"/>
</dbReference>
<evidence type="ECO:0000256" key="15">
    <source>
        <dbReference type="ARBA" id="ARBA00064003"/>
    </source>
</evidence>
<evidence type="ECO:0000259" key="24">
    <source>
        <dbReference type="PROSITE" id="PS50894"/>
    </source>
</evidence>
<comment type="subcellular location">
    <subcellularLocation>
        <location evidence="2">Cell membrane</location>
        <topology evidence="2">Multi-pass membrane protein</topology>
    </subcellularLocation>
</comment>
<feature type="domain" description="Histidine kinase" evidence="21">
    <location>
        <begin position="720"/>
        <end position="941"/>
    </location>
</feature>
<evidence type="ECO:0000256" key="10">
    <source>
        <dbReference type="ARBA" id="ARBA00022840"/>
    </source>
</evidence>
<protein>
    <recommendedName>
        <fullName evidence="16">Sensory/regulatory protein RpfC</fullName>
        <ecNumber evidence="3">2.7.13.3</ecNumber>
    </recommendedName>
    <alternativeName>
        <fullName evidence="17">Virulence sensor protein BvgS</fullName>
    </alternativeName>
</protein>
<dbReference type="InterPro" id="IPR003594">
    <property type="entry name" value="HATPase_dom"/>
</dbReference>
<keyword evidence="10" id="KW-0067">ATP-binding</keyword>
<keyword evidence="7" id="KW-0812">Transmembrane</keyword>
<feature type="domain" description="HPt" evidence="24">
    <location>
        <begin position="1259"/>
        <end position="1350"/>
    </location>
</feature>
<dbReference type="SUPFAM" id="SSF47384">
    <property type="entry name" value="Homodimeric domain of signal transducing histidine kinase"/>
    <property type="match status" value="1"/>
</dbReference>
<evidence type="ECO:0000313" key="25">
    <source>
        <dbReference type="EMBL" id="NML28100.1"/>
    </source>
</evidence>
<dbReference type="Pfam" id="PF00072">
    <property type="entry name" value="Response_reg"/>
    <property type="match status" value="2"/>
</dbReference>
<dbReference type="Pfam" id="PF00512">
    <property type="entry name" value="HisKA"/>
    <property type="match status" value="1"/>
</dbReference>
<name>A0A848G9U3_9RHOO</name>
<dbReference type="GO" id="GO:0000155">
    <property type="term" value="F:phosphorelay sensor kinase activity"/>
    <property type="evidence" value="ECO:0007669"/>
    <property type="project" value="InterPro"/>
</dbReference>
<dbReference type="InterPro" id="IPR036097">
    <property type="entry name" value="HisK_dim/P_sf"/>
</dbReference>
<feature type="domain" description="Response regulatory" evidence="22">
    <location>
        <begin position="956"/>
        <end position="1076"/>
    </location>
</feature>
<feature type="coiled-coil region" evidence="20">
    <location>
        <begin position="659"/>
        <end position="713"/>
    </location>
</feature>
<dbReference type="InterPro" id="IPR003661">
    <property type="entry name" value="HisK_dim/P_dom"/>
</dbReference>
<dbReference type="InterPro" id="IPR000014">
    <property type="entry name" value="PAS"/>
</dbReference>
<dbReference type="SUPFAM" id="SSF55785">
    <property type="entry name" value="PYP-like sensor domain (PAS domain)"/>
    <property type="match status" value="1"/>
</dbReference>
<dbReference type="GO" id="GO:0005886">
    <property type="term" value="C:plasma membrane"/>
    <property type="evidence" value="ECO:0007669"/>
    <property type="project" value="UniProtKB-SubCell"/>
</dbReference>
<evidence type="ECO:0000256" key="20">
    <source>
        <dbReference type="SAM" id="Coils"/>
    </source>
</evidence>
<dbReference type="PROSITE" id="PS50110">
    <property type="entry name" value="RESPONSE_REGULATORY"/>
    <property type="match status" value="2"/>
</dbReference>
<evidence type="ECO:0000256" key="14">
    <source>
        <dbReference type="ARBA" id="ARBA00058004"/>
    </source>
</evidence>
<feature type="modified residue" description="Phosphohistidine" evidence="18">
    <location>
        <position position="1298"/>
    </location>
</feature>
<dbReference type="PROSITE" id="PS50109">
    <property type="entry name" value="HIS_KIN"/>
    <property type="match status" value="1"/>
</dbReference>
<dbReference type="Gene3D" id="1.20.120.160">
    <property type="entry name" value="HPT domain"/>
    <property type="match status" value="1"/>
</dbReference>
<dbReference type="PRINTS" id="PR00344">
    <property type="entry name" value="BCTRLSENSOR"/>
</dbReference>
<dbReference type="CDD" id="cd00088">
    <property type="entry name" value="HPT"/>
    <property type="match status" value="1"/>
</dbReference>
<dbReference type="SUPFAM" id="SSF55874">
    <property type="entry name" value="ATPase domain of HSP90 chaperone/DNA topoisomerase II/histidine kinase"/>
    <property type="match status" value="1"/>
</dbReference>
<dbReference type="PROSITE" id="PS50112">
    <property type="entry name" value="PAS"/>
    <property type="match status" value="1"/>
</dbReference>
<keyword evidence="13" id="KW-0472">Membrane</keyword>
<keyword evidence="20" id="KW-0175">Coiled coil</keyword>
<dbReference type="InterPro" id="IPR036641">
    <property type="entry name" value="HPT_dom_sf"/>
</dbReference>
<dbReference type="Pfam" id="PF02518">
    <property type="entry name" value="HATPase_c"/>
    <property type="match status" value="1"/>
</dbReference>
<feature type="modified residue" description="4-aspartylphosphate" evidence="19">
    <location>
        <position position="1010"/>
    </location>
</feature>
<dbReference type="PANTHER" id="PTHR45339:SF1">
    <property type="entry name" value="HYBRID SIGNAL TRANSDUCTION HISTIDINE KINASE J"/>
    <property type="match status" value="1"/>
</dbReference>
<keyword evidence="11" id="KW-1133">Transmembrane helix</keyword>
<proteinExistence type="predicted"/>
<dbReference type="SMART" id="SM00448">
    <property type="entry name" value="REC"/>
    <property type="match status" value="2"/>
</dbReference>
<feature type="domain" description="PAS" evidence="23">
    <location>
        <begin position="391"/>
        <end position="428"/>
    </location>
</feature>
<evidence type="ECO:0000313" key="26">
    <source>
        <dbReference type="Proteomes" id="UP000580043"/>
    </source>
</evidence>
<dbReference type="SMART" id="SM00387">
    <property type="entry name" value="HATPase_c"/>
    <property type="match status" value="1"/>
</dbReference>
<keyword evidence="6" id="KW-0808">Transferase</keyword>
<dbReference type="InterPro" id="IPR036890">
    <property type="entry name" value="HATPase_C_sf"/>
</dbReference>
<dbReference type="InterPro" id="IPR011006">
    <property type="entry name" value="CheY-like_superfamily"/>
</dbReference>
<dbReference type="EC" id="2.7.13.3" evidence="3"/>
<keyword evidence="12" id="KW-0902">Two-component regulatory system</keyword>
<dbReference type="InterPro" id="IPR001789">
    <property type="entry name" value="Sig_transdc_resp-reg_receiver"/>
</dbReference>
<keyword evidence="8" id="KW-0547">Nucleotide-binding</keyword>
<evidence type="ECO:0000256" key="18">
    <source>
        <dbReference type="PROSITE-ProRule" id="PRU00110"/>
    </source>
</evidence>
<comment type="caution">
    <text evidence="25">The sequence shown here is derived from an EMBL/GenBank/DDBJ whole genome shotgun (WGS) entry which is preliminary data.</text>
</comment>
<feature type="modified residue" description="4-aspartylphosphate" evidence="19">
    <location>
        <position position="1155"/>
    </location>
</feature>
<dbReference type="PANTHER" id="PTHR45339">
    <property type="entry name" value="HYBRID SIGNAL TRANSDUCTION HISTIDINE KINASE J"/>
    <property type="match status" value="1"/>
</dbReference>
<dbReference type="CDD" id="cd17546">
    <property type="entry name" value="REC_hyHK_CKI1_RcsC-like"/>
    <property type="match status" value="1"/>
</dbReference>
<evidence type="ECO:0000259" key="22">
    <source>
        <dbReference type="PROSITE" id="PS50110"/>
    </source>
</evidence>
<evidence type="ECO:0000256" key="6">
    <source>
        <dbReference type="ARBA" id="ARBA00022679"/>
    </source>
</evidence>
<evidence type="ECO:0000256" key="7">
    <source>
        <dbReference type="ARBA" id="ARBA00022692"/>
    </source>
</evidence>
<dbReference type="SUPFAM" id="SSF52172">
    <property type="entry name" value="CheY-like"/>
    <property type="match status" value="2"/>
</dbReference>
<sequence length="1357" mass="147028">MNGAKVGARRGMSIAAWLVRVLLLAVLLPLSAARAGPPDHGKLLILHSQHRGFLVDSISAGILTAVRAQGLSASDVYIEYLDLVRHPEPEDKRFMAALLQRKLAGREVRIIVVEGRPALDFMTHEGRGLFPGATILSTARDRVDAAQLSPRKVIQMPVRADYGRGVRAMLEAMPAVRRVLVVAGASASDLPYVNDVRAAATPWADKVVFEYTDQLDHDAMLARVARADKDTVIFCYGYFGDVSGKSFVSIEVVDEVVRTAPVPVFSASVGFLGRGIVGGVLFDTEAFGQQQVGRVVMNYLGGQLVLDKPLTYIDSASYPMYDWAQLQRWHIDTDRLPADSTFINRPPNLWKHYRYQVIVVIAMFAAMSVSLVALGMQSRRRRLAEIAASESEERFRTLVEAAPEAIFVYDSDQRRVVSANSRAAFLFGCSLETFLAGGPERFYRAEQPDGRDINESMAEHDSQALAGEEPVFERVIIRGNDGEEVFCEVRLAMLPYQAKRLLRATCTDVTERKAIESALYFVASQGAGAEQRAGFVADLLAFLCAQLKADYAILARLTGNDQAETLGFRTDGALAANFVFDVPGSACEYLAQSRNITLFEHSVQSRFPDSVFLQKGGCESFVGASLWDSRGVVIGFLAVAGRRPLQYPTRANAVMQIVALRAAQELEALHNEEVALRQQGELESQVQLRTAELARANDALAQARDVAEAATRAKSEFLANMSHEIRTPMNAILGMTDLALRTGLSIKQADYLHKTRSAAESLLGLINDILDFSKIEAGKLDMEQREFRLGEMLDKMASIIALRAQEKGLEMIIDLAPELPPSLVGDPLRLHQVLVNLCGNAVKFTREGEIVVTVTQLALGADDVVLHFSVRDSGIGMNAEQVELLFQPFSQVDSSHARKYGGTGLGLAISRQLVGMMGGEISVTSEPGRGSDFHFTARFERGRGALATRVELPPLRILVVDDSAHARRALAHLLASQGQSCDLAATVAETLAAVARAEEGGLPYELVLLDWRLPDGDGVDAARQIGLRSAAPPALVLVGPVGQESIEAAAPELPLADSLAKPVTAAALQSLLARVSGDGTAAGADSVAAFDDGPAEILDKLRGARVLLVEDNEVNQLVAEELLSSVAGVQVTIAGNGRDALLVLQERPFDAVLMDIQMPEMDGYEATARIRSEPRWQGLPIIAMTAHAMVQDRDRCLAAGMNGFVTKPFELRELCETLARWIAQPAAAPMPELPPVPGPESVALAGIDQARGLRNVSQRTALYDRLLGVFLASNAGLPTRLREARAQADAQTARRLAHTLKSEAATIGAMNLAHAAEQLEHSLETEEGVEEQLGHVERVLDDVIDGIRAHRGPRDGA</sequence>
<comment type="function">
    <text evidence="14">Member of the two-component regulatory system BvgS/BvgA. Phosphorylates BvgA via a four-step phosphorelay in response to environmental signals.</text>
</comment>
<evidence type="ECO:0000256" key="9">
    <source>
        <dbReference type="ARBA" id="ARBA00022777"/>
    </source>
</evidence>
<dbReference type="FunFam" id="1.10.287.130:FF:000002">
    <property type="entry name" value="Two-component osmosensing histidine kinase"/>
    <property type="match status" value="1"/>
</dbReference>
<organism evidence="25 26">
    <name type="scientific">Zoogloea dura</name>
    <dbReference type="NCBI Taxonomy" id="2728840"/>
    <lineage>
        <taxon>Bacteria</taxon>
        <taxon>Pseudomonadati</taxon>
        <taxon>Pseudomonadota</taxon>
        <taxon>Betaproteobacteria</taxon>
        <taxon>Rhodocyclales</taxon>
        <taxon>Zoogloeaceae</taxon>
        <taxon>Zoogloea</taxon>
    </lineage>
</organism>
<dbReference type="Proteomes" id="UP000580043">
    <property type="component" value="Unassembled WGS sequence"/>
</dbReference>
<keyword evidence="9" id="KW-0418">Kinase</keyword>
<evidence type="ECO:0000256" key="16">
    <source>
        <dbReference type="ARBA" id="ARBA00068150"/>
    </source>
</evidence>
<evidence type="ECO:0000259" key="21">
    <source>
        <dbReference type="PROSITE" id="PS50109"/>
    </source>
</evidence>
<evidence type="ECO:0000256" key="12">
    <source>
        <dbReference type="ARBA" id="ARBA00023012"/>
    </source>
</evidence>
<comment type="catalytic activity">
    <reaction evidence="1">
        <text>ATP + protein L-histidine = ADP + protein N-phospho-L-histidine.</text>
        <dbReference type="EC" id="2.7.13.3"/>
    </reaction>
</comment>
<evidence type="ECO:0000256" key="1">
    <source>
        <dbReference type="ARBA" id="ARBA00000085"/>
    </source>
</evidence>
<dbReference type="InterPro" id="IPR035965">
    <property type="entry name" value="PAS-like_dom_sf"/>
</dbReference>
<dbReference type="PROSITE" id="PS50894">
    <property type="entry name" value="HPT"/>
    <property type="match status" value="1"/>
</dbReference>
<evidence type="ECO:0000256" key="11">
    <source>
        <dbReference type="ARBA" id="ARBA00022989"/>
    </source>
</evidence>
<evidence type="ECO:0000256" key="3">
    <source>
        <dbReference type="ARBA" id="ARBA00012438"/>
    </source>
</evidence>
<dbReference type="SUPFAM" id="SSF55781">
    <property type="entry name" value="GAF domain-like"/>
    <property type="match status" value="1"/>
</dbReference>
<dbReference type="Gene3D" id="3.30.565.10">
    <property type="entry name" value="Histidine kinase-like ATPase, C-terminal domain"/>
    <property type="match status" value="1"/>
</dbReference>
<dbReference type="CDD" id="cd00082">
    <property type="entry name" value="HisKA"/>
    <property type="match status" value="1"/>
</dbReference>
<keyword evidence="4" id="KW-1003">Cell membrane</keyword>
<evidence type="ECO:0000256" key="13">
    <source>
        <dbReference type="ARBA" id="ARBA00023136"/>
    </source>
</evidence>
<dbReference type="CDD" id="cd16922">
    <property type="entry name" value="HATPase_EvgS-ArcB-TorS-like"/>
    <property type="match status" value="1"/>
</dbReference>
<dbReference type="InterPro" id="IPR005467">
    <property type="entry name" value="His_kinase_dom"/>
</dbReference>
<dbReference type="Gene3D" id="3.40.50.2300">
    <property type="match status" value="2"/>
</dbReference>
<dbReference type="FunFam" id="3.30.565.10:FF:000010">
    <property type="entry name" value="Sensor histidine kinase RcsC"/>
    <property type="match status" value="1"/>
</dbReference>
<dbReference type="Pfam" id="PF08448">
    <property type="entry name" value="PAS_4"/>
    <property type="match status" value="1"/>
</dbReference>
<dbReference type="Gene3D" id="3.30.450.20">
    <property type="entry name" value="PAS domain"/>
    <property type="match status" value="1"/>
</dbReference>
<comment type="subunit">
    <text evidence="15">At low DSF concentrations, interacts with RpfF.</text>
</comment>
<feature type="domain" description="Response regulatory" evidence="22">
    <location>
        <begin position="1105"/>
        <end position="1222"/>
    </location>
</feature>
<evidence type="ECO:0000256" key="5">
    <source>
        <dbReference type="ARBA" id="ARBA00022553"/>
    </source>
</evidence>
<evidence type="ECO:0000256" key="17">
    <source>
        <dbReference type="ARBA" id="ARBA00070152"/>
    </source>
</evidence>
<reference evidence="25 26" key="1">
    <citation type="submission" date="2020-04" db="EMBL/GenBank/DDBJ databases">
        <title>Zoogloea sp. G-4-1-14 isolated from soil.</title>
        <authorList>
            <person name="Dahal R.H."/>
        </authorList>
    </citation>
    <scope>NUCLEOTIDE SEQUENCE [LARGE SCALE GENOMIC DNA]</scope>
    <source>
        <strain evidence="25 26">G-4-1-14</strain>
    </source>
</reference>
<dbReference type="Gene3D" id="1.10.287.130">
    <property type="match status" value="1"/>
</dbReference>
<evidence type="ECO:0000256" key="8">
    <source>
        <dbReference type="ARBA" id="ARBA00022741"/>
    </source>
</evidence>
<dbReference type="SMART" id="SM00388">
    <property type="entry name" value="HisKA"/>
    <property type="match status" value="1"/>
</dbReference>
<dbReference type="InterPro" id="IPR013656">
    <property type="entry name" value="PAS_4"/>
</dbReference>
<accession>A0A848G9U3</accession>
<dbReference type="InterPro" id="IPR004358">
    <property type="entry name" value="Sig_transdc_His_kin-like_C"/>
</dbReference>
<dbReference type="CDD" id="cd00156">
    <property type="entry name" value="REC"/>
    <property type="match status" value="1"/>
</dbReference>
<dbReference type="RefSeq" id="WP_169147635.1">
    <property type="nucleotide sequence ID" value="NZ_JABBGA010000022.1"/>
</dbReference>
<dbReference type="SUPFAM" id="SSF47226">
    <property type="entry name" value="Histidine-containing phosphotransfer domain, HPT domain"/>
    <property type="match status" value="1"/>
</dbReference>
<dbReference type="InterPro" id="IPR008207">
    <property type="entry name" value="Sig_transdc_His_kin_Hpt_dom"/>
</dbReference>